<dbReference type="Proteomes" id="UP000006743">
    <property type="component" value="Chromosome"/>
</dbReference>
<sequence length="37" mass="4361">MYFSSLLLKEDLLSTIIDKNKAEFCLLQNSAFIYFLK</sequence>
<dbReference type="AlphaFoldDB" id="B8F584"/>
<proteinExistence type="predicted"/>
<organism evidence="1 2">
    <name type="scientific">Glaesserella parasuis serovar 5 (strain SH0165)</name>
    <name type="common">Haemophilus parasuis</name>
    <dbReference type="NCBI Taxonomy" id="557723"/>
    <lineage>
        <taxon>Bacteria</taxon>
        <taxon>Pseudomonadati</taxon>
        <taxon>Pseudomonadota</taxon>
        <taxon>Gammaproteobacteria</taxon>
        <taxon>Pasteurellales</taxon>
        <taxon>Pasteurellaceae</taxon>
        <taxon>Glaesserella</taxon>
    </lineage>
</organism>
<protein>
    <submittedName>
        <fullName evidence="1">Uncharacterized protein</fullName>
    </submittedName>
</protein>
<evidence type="ECO:0000313" key="1">
    <source>
        <dbReference type="EMBL" id="ACL32486.1"/>
    </source>
</evidence>
<dbReference type="KEGG" id="hap:HAPS_0855"/>
<gene>
    <name evidence="1" type="ordered locus">HAPS_0855</name>
</gene>
<dbReference type="EMBL" id="CP001321">
    <property type="protein sequence ID" value="ACL32486.1"/>
    <property type="molecule type" value="Genomic_DNA"/>
</dbReference>
<name>B8F584_GLAP5</name>
<reference evidence="1 2" key="1">
    <citation type="journal article" date="2009" name="J. Bacteriol.">
        <title>Complete genome sequence of Haemophilus parasuis SH0165.</title>
        <authorList>
            <person name="Yue M."/>
            <person name="Yang F."/>
            <person name="Yang J."/>
            <person name="Bei W."/>
            <person name="Cai X."/>
            <person name="Chen L."/>
            <person name="Dong J."/>
            <person name="Zhou R."/>
            <person name="Jin M."/>
            <person name="Jin Q."/>
            <person name="Chen H."/>
        </authorList>
    </citation>
    <scope>NUCLEOTIDE SEQUENCE [LARGE SCALE GENOMIC DNA]</scope>
    <source>
        <strain evidence="1 2">SH0165</strain>
    </source>
</reference>
<keyword evidence="2" id="KW-1185">Reference proteome</keyword>
<evidence type="ECO:0000313" key="2">
    <source>
        <dbReference type="Proteomes" id="UP000006743"/>
    </source>
</evidence>
<accession>B8F584</accession>
<dbReference type="HOGENOM" id="CLU_3344287_0_0_6"/>